<dbReference type="Pfam" id="PF13531">
    <property type="entry name" value="SBP_bac_11"/>
    <property type="match status" value="1"/>
</dbReference>
<dbReference type="PANTHER" id="PTHR30632">
    <property type="entry name" value="MOLYBDATE-BINDING PERIPLASMIC PROTEIN"/>
    <property type="match status" value="1"/>
</dbReference>
<evidence type="ECO:0000313" key="6">
    <source>
        <dbReference type="Proteomes" id="UP001589858"/>
    </source>
</evidence>
<evidence type="ECO:0000256" key="4">
    <source>
        <dbReference type="SAM" id="SignalP"/>
    </source>
</evidence>
<feature type="chain" id="PRO_5046516016" evidence="4">
    <location>
        <begin position="31"/>
        <end position="262"/>
    </location>
</feature>
<sequence>MRRSQNVRRFLALILSMLLALTAIGRPAMAQSEGPLVLAAASLQEAMTAAADGWAAKGHPRPRISFAASSALARQIEAGAPADMFVSADEPWMDEVQTRGLLRKGTRVSFLTNSLVLVAPRSRTQAITVKPGFPLARALGNGRLAVGDPAAVPAGIYAKQALTRLGVWDSVKDRLAPAENVRAALALVTRGVAPLGVVYGTDARADPGVRVAGTFPASSHAPISYPVALLATSRHRDAEGFRRYLLSAEGKAVFRRFGFGTR</sequence>
<dbReference type="InterPro" id="IPR005950">
    <property type="entry name" value="ModA"/>
</dbReference>
<keyword evidence="2" id="KW-0479">Metal-binding</keyword>
<dbReference type="InterPro" id="IPR050682">
    <property type="entry name" value="ModA/WtpA"/>
</dbReference>
<comment type="caution">
    <text evidence="5">The sequence shown here is derived from an EMBL/GenBank/DDBJ whole genome shotgun (WGS) entry which is preliminary data.</text>
</comment>
<dbReference type="NCBIfam" id="TIGR01256">
    <property type="entry name" value="modA"/>
    <property type="match status" value="1"/>
</dbReference>
<evidence type="ECO:0000256" key="1">
    <source>
        <dbReference type="ARBA" id="ARBA00009175"/>
    </source>
</evidence>
<feature type="signal peptide" evidence="4">
    <location>
        <begin position="1"/>
        <end position="30"/>
    </location>
</feature>
<keyword evidence="6" id="KW-1185">Reference proteome</keyword>
<accession>A0ABV6S392</accession>
<dbReference type="SUPFAM" id="SSF53850">
    <property type="entry name" value="Periplasmic binding protein-like II"/>
    <property type="match status" value="1"/>
</dbReference>
<evidence type="ECO:0000256" key="2">
    <source>
        <dbReference type="ARBA" id="ARBA00022723"/>
    </source>
</evidence>
<dbReference type="PANTHER" id="PTHR30632:SF17">
    <property type="entry name" value="MOLYBDATE-BINDING PROTEIN MODA"/>
    <property type="match status" value="1"/>
</dbReference>
<keyword evidence="3 4" id="KW-0732">Signal</keyword>
<gene>
    <name evidence="5" type="primary">modA</name>
    <name evidence="5" type="ORF">ACFFF8_03700</name>
</gene>
<dbReference type="EMBL" id="JBHLTM010000016">
    <property type="protein sequence ID" value="MFC0683692.1"/>
    <property type="molecule type" value="Genomic_DNA"/>
</dbReference>
<organism evidence="5 6">
    <name type="scientific">Novosphingobium clariflavum</name>
    <dbReference type="NCBI Taxonomy" id="2029884"/>
    <lineage>
        <taxon>Bacteria</taxon>
        <taxon>Pseudomonadati</taxon>
        <taxon>Pseudomonadota</taxon>
        <taxon>Alphaproteobacteria</taxon>
        <taxon>Sphingomonadales</taxon>
        <taxon>Sphingomonadaceae</taxon>
        <taxon>Novosphingobium</taxon>
    </lineage>
</organism>
<dbReference type="Proteomes" id="UP001589858">
    <property type="component" value="Unassembled WGS sequence"/>
</dbReference>
<protein>
    <submittedName>
        <fullName evidence="5">Molybdate ABC transporter substrate-binding protein</fullName>
    </submittedName>
</protein>
<evidence type="ECO:0000256" key="3">
    <source>
        <dbReference type="ARBA" id="ARBA00022729"/>
    </source>
</evidence>
<dbReference type="Gene3D" id="3.40.190.10">
    <property type="entry name" value="Periplasmic binding protein-like II"/>
    <property type="match status" value="2"/>
</dbReference>
<dbReference type="PIRSF" id="PIRSF004846">
    <property type="entry name" value="ModA"/>
    <property type="match status" value="1"/>
</dbReference>
<comment type="similarity">
    <text evidence="1">Belongs to the bacterial solute-binding protein ModA family.</text>
</comment>
<dbReference type="CDD" id="cd13536">
    <property type="entry name" value="PBP2_EcModA"/>
    <property type="match status" value="1"/>
</dbReference>
<proteinExistence type="inferred from homology"/>
<name>A0ABV6S392_9SPHN</name>
<evidence type="ECO:0000313" key="5">
    <source>
        <dbReference type="EMBL" id="MFC0683692.1"/>
    </source>
</evidence>
<reference evidence="5 6" key="1">
    <citation type="submission" date="2024-09" db="EMBL/GenBank/DDBJ databases">
        <authorList>
            <person name="Sun Q."/>
            <person name="Mori K."/>
        </authorList>
    </citation>
    <scope>NUCLEOTIDE SEQUENCE [LARGE SCALE GENOMIC DNA]</scope>
    <source>
        <strain evidence="5 6">CICC 11035S</strain>
    </source>
</reference>
<dbReference type="RefSeq" id="WP_379489276.1">
    <property type="nucleotide sequence ID" value="NZ_JAPCWC010000006.1"/>
</dbReference>